<dbReference type="AlphaFoldDB" id="A0A6C0JWB6"/>
<dbReference type="InterPro" id="IPR002110">
    <property type="entry name" value="Ankyrin_rpt"/>
</dbReference>
<proteinExistence type="predicted"/>
<name>A0A6C0JWB6_9ZZZZ</name>
<organism evidence="1">
    <name type="scientific">viral metagenome</name>
    <dbReference type="NCBI Taxonomy" id="1070528"/>
    <lineage>
        <taxon>unclassified sequences</taxon>
        <taxon>metagenomes</taxon>
        <taxon>organismal metagenomes</taxon>
    </lineage>
</organism>
<dbReference type="Pfam" id="PF12796">
    <property type="entry name" value="Ank_2"/>
    <property type="match status" value="1"/>
</dbReference>
<protein>
    <submittedName>
        <fullName evidence="1">Uncharacterized protein</fullName>
    </submittedName>
</protein>
<reference evidence="1" key="1">
    <citation type="journal article" date="2020" name="Nature">
        <title>Giant virus diversity and host interactions through global metagenomics.</title>
        <authorList>
            <person name="Schulz F."/>
            <person name="Roux S."/>
            <person name="Paez-Espino D."/>
            <person name="Jungbluth S."/>
            <person name="Walsh D.A."/>
            <person name="Denef V.J."/>
            <person name="McMahon K.D."/>
            <person name="Konstantinidis K.T."/>
            <person name="Eloe-Fadrosh E.A."/>
            <person name="Kyrpides N.C."/>
            <person name="Woyke T."/>
        </authorList>
    </citation>
    <scope>NUCLEOTIDE SEQUENCE</scope>
    <source>
        <strain evidence="1">GVMAG-S-1062768-28</strain>
    </source>
</reference>
<dbReference type="SUPFAM" id="SSF48403">
    <property type="entry name" value="Ankyrin repeat"/>
    <property type="match status" value="1"/>
</dbReference>
<dbReference type="Gene3D" id="1.25.40.20">
    <property type="entry name" value="Ankyrin repeat-containing domain"/>
    <property type="match status" value="1"/>
</dbReference>
<accession>A0A6C0JWB6</accession>
<dbReference type="EMBL" id="MN740695">
    <property type="protein sequence ID" value="QHU08198.1"/>
    <property type="molecule type" value="Genomic_DNA"/>
</dbReference>
<dbReference type="InterPro" id="IPR036770">
    <property type="entry name" value="Ankyrin_rpt-contain_sf"/>
</dbReference>
<evidence type="ECO:0000313" key="1">
    <source>
        <dbReference type="EMBL" id="QHU08198.1"/>
    </source>
</evidence>
<sequence length="145" mass="16776">MDDDIVNSYIDYEIVNSDIDYEFDKACIEGDINKMTELVERVNSYHKHRGLYYACGQGHVEIIRLLLPHVDQVGIESLNIACHMPFKPVDCYVAIIKLLLEHTKFDTTNTLFTTRDLPVPAEIRNLLDQHMFALDSLEYNKNILT</sequence>